<dbReference type="Gene3D" id="3.40.50.2300">
    <property type="match status" value="2"/>
</dbReference>
<keyword evidence="1" id="KW-0805">Transcription regulation</keyword>
<dbReference type="InterPro" id="IPR028082">
    <property type="entry name" value="Peripla_BP_I"/>
</dbReference>
<dbReference type="Pfam" id="PF13377">
    <property type="entry name" value="Peripla_BP_3"/>
    <property type="match status" value="1"/>
</dbReference>
<sequence length="362" mass="37910">MTNPDPSRPTLSEVARRAGVGRSSAARVLGNYGSVSEHTRRRVLVAAAELGYETNELARSMSTGVTMTIGVVLADIANPFFAAVFRGISDAARAAGYGTLLVNSDEDPELEDEAVRLLVGKQVDGIIAAPAGGAHAPAAALRWAHERGTAVVQVDRTLNGFDADAVVMDNRDAARTAAERLIAAGHRRVALAWGPARQGRGAVTADHLREWAGSSEISSVGERYLGYAAALEAAGIPLDPALVMTGEQTIEGVRRFARRALAGEGRPTAFIATEVDAVIGVLAEARAAGLVLPADLSLIGFDDSPWASVHDPPITTLRQPVQRLGEHAAEILIARLGGDRRPRVVDHLASETVDQGSVAPPG</sequence>
<dbReference type="SUPFAM" id="SSF47413">
    <property type="entry name" value="lambda repressor-like DNA-binding domains"/>
    <property type="match status" value="1"/>
</dbReference>
<dbReference type="AlphaFoldDB" id="A0A934UUQ8"/>
<evidence type="ECO:0000256" key="3">
    <source>
        <dbReference type="ARBA" id="ARBA00023163"/>
    </source>
</evidence>
<evidence type="ECO:0000313" key="6">
    <source>
        <dbReference type="Proteomes" id="UP000608530"/>
    </source>
</evidence>
<accession>A0A934UUQ8</accession>
<gene>
    <name evidence="5" type="ORF">JD276_06510</name>
</gene>
<dbReference type="Proteomes" id="UP000608530">
    <property type="component" value="Unassembled WGS sequence"/>
</dbReference>
<dbReference type="Gene3D" id="1.10.260.40">
    <property type="entry name" value="lambda repressor-like DNA-binding domains"/>
    <property type="match status" value="1"/>
</dbReference>
<dbReference type="PANTHER" id="PTHR30146:SF138">
    <property type="entry name" value="TRANSCRIPTIONAL REGULATORY PROTEIN"/>
    <property type="match status" value="1"/>
</dbReference>
<keyword evidence="6" id="KW-1185">Reference proteome</keyword>
<evidence type="ECO:0000256" key="2">
    <source>
        <dbReference type="ARBA" id="ARBA00023125"/>
    </source>
</evidence>
<dbReference type="SMART" id="SM00354">
    <property type="entry name" value="HTH_LACI"/>
    <property type="match status" value="1"/>
</dbReference>
<dbReference type="SUPFAM" id="SSF53822">
    <property type="entry name" value="Periplasmic binding protein-like I"/>
    <property type="match status" value="1"/>
</dbReference>
<dbReference type="GO" id="GO:0000976">
    <property type="term" value="F:transcription cis-regulatory region binding"/>
    <property type="evidence" value="ECO:0007669"/>
    <property type="project" value="TreeGrafter"/>
</dbReference>
<dbReference type="InterPro" id="IPR046335">
    <property type="entry name" value="LacI/GalR-like_sensor"/>
</dbReference>
<dbReference type="InterPro" id="IPR010982">
    <property type="entry name" value="Lambda_DNA-bd_dom_sf"/>
</dbReference>
<keyword evidence="3" id="KW-0804">Transcription</keyword>
<dbReference type="CDD" id="cd01392">
    <property type="entry name" value="HTH_LacI"/>
    <property type="match status" value="1"/>
</dbReference>
<dbReference type="PROSITE" id="PS00356">
    <property type="entry name" value="HTH_LACI_1"/>
    <property type="match status" value="1"/>
</dbReference>
<protein>
    <submittedName>
        <fullName evidence="5">LacI family DNA-binding transcriptional regulator</fullName>
    </submittedName>
</protein>
<dbReference type="EMBL" id="JAEHOH010000008">
    <property type="protein sequence ID" value="MBK0418686.1"/>
    <property type="molecule type" value="Genomic_DNA"/>
</dbReference>
<evidence type="ECO:0000256" key="1">
    <source>
        <dbReference type="ARBA" id="ARBA00023015"/>
    </source>
</evidence>
<dbReference type="InterPro" id="IPR000843">
    <property type="entry name" value="HTH_LacI"/>
</dbReference>
<dbReference type="GO" id="GO:0003700">
    <property type="term" value="F:DNA-binding transcription factor activity"/>
    <property type="evidence" value="ECO:0007669"/>
    <property type="project" value="TreeGrafter"/>
</dbReference>
<name>A0A934UUQ8_9MICO</name>
<evidence type="ECO:0000259" key="4">
    <source>
        <dbReference type="PROSITE" id="PS50932"/>
    </source>
</evidence>
<proteinExistence type="predicted"/>
<dbReference type="Pfam" id="PF00356">
    <property type="entry name" value="LacI"/>
    <property type="match status" value="1"/>
</dbReference>
<keyword evidence="2 5" id="KW-0238">DNA-binding</keyword>
<dbReference type="RefSeq" id="WP_200114857.1">
    <property type="nucleotide sequence ID" value="NZ_JAEHOH010000008.1"/>
</dbReference>
<dbReference type="PROSITE" id="PS50932">
    <property type="entry name" value="HTH_LACI_2"/>
    <property type="match status" value="1"/>
</dbReference>
<comment type="caution">
    <text evidence="5">The sequence shown here is derived from an EMBL/GenBank/DDBJ whole genome shotgun (WGS) entry which is preliminary data.</text>
</comment>
<organism evidence="5 6">
    <name type="scientific">Leucobacter chromiisoli</name>
    <dbReference type="NCBI Taxonomy" id="2796471"/>
    <lineage>
        <taxon>Bacteria</taxon>
        <taxon>Bacillati</taxon>
        <taxon>Actinomycetota</taxon>
        <taxon>Actinomycetes</taxon>
        <taxon>Micrococcales</taxon>
        <taxon>Microbacteriaceae</taxon>
        <taxon>Leucobacter</taxon>
    </lineage>
</organism>
<dbReference type="CDD" id="cd06267">
    <property type="entry name" value="PBP1_LacI_sugar_binding-like"/>
    <property type="match status" value="1"/>
</dbReference>
<reference evidence="5" key="1">
    <citation type="submission" date="2020-12" db="EMBL/GenBank/DDBJ databases">
        <title>Leucobacter sp. CAS1, isolated from Chromium sludge.</title>
        <authorList>
            <person name="Xu Z."/>
        </authorList>
    </citation>
    <scope>NUCLEOTIDE SEQUENCE</scope>
    <source>
        <strain evidence="5">CSA1</strain>
    </source>
</reference>
<dbReference type="PANTHER" id="PTHR30146">
    <property type="entry name" value="LACI-RELATED TRANSCRIPTIONAL REPRESSOR"/>
    <property type="match status" value="1"/>
</dbReference>
<evidence type="ECO:0000313" key="5">
    <source>
        <dbReference type="EMBL" id="MBK0418686.1"/>
    </source>
</evidence>
<feature type="domain" description="HTH lacI-type" evidence="4">
    <location>
        <begin position="9"/>
        <end position="63"/>
    </location>
</feature>